<organism evidence="3 4">
    <name type="scientific">Cytobacillus depressus</name>
    <dbReference type="NCBI Taxonomy" id="1602942"/>
    <lineage>
        <taxon>Bacteria</taxon>
        <taxon>Bacillati</taxon>
        <taxon>Bacillota</taxon>
        <taxon>Bacilli</taxon>
        <taxon>Bacillales</taxon>
        <taxon>Bacillaceae</taxon>
        <taxon>Cytobacillus</taxon>
    </lineage>
</organism>
<dbReference type="Proteomes" id="UP000481030">
    <property type="component" value="Unassembled WGS sequence"/>
</dbReference>
<gene>
    <name evidence="3" type="primary">terL</name>
    <name evidence="3" type="ORF">F7731_23610</name>
</gene>
<accession>A0A6L3V014</accession>
<proteinExistence type="predicted"/>
<comment type="caution">
    <text evidence="3">The sequence shown here is derived from an EMBL/GenBank/DDBJ whole genome shotgun (WGS) entry which is preliminary data.</text>
</comment>
<protein>
    <submittedName>
        <fullName evidence="3">Phage terminase large subunit</fullName>
    </submittedName>
</protein>
<dbReference type="InterPro" id="IPR035421">
    <property type="entry name" value="Terminase_6C"/>
</dbReference>
<keyword evidence="4" id="KW-1185">Reference proteome</keyword>
<dbReference type="Gene3D" id="3.40.50.300">
    <property type="entry name" value="P-loop containing nucleotide triphosphate hydrolases"/>
    <property type="match status" value="1"/>
</dbReference>
<dbReference type="Pfam" id="PF17289">
    <property type="entry name" value="Terminase_6C"/>
    <property type="match status" value="1"/>
</dbReference>
<evidence type="ECO:0000313" key="4">
    <source>
        <dbReference type="Proteomes" id="UP000481030"/>
    </source>
</evidence>
<name>A0A6L3V014_9BACI</name>
<sequence>MSTALKKTLKNTQKCTTKLEEKKRSREFAHFVKTVLANPFIPNKPTIKQMEFLLLNDKEALYGGAAGGGKSDALLMAALQYVHIPDYAAIIFRRTYKDLSLPGALMDRAKEWLKGTKAKWKDNEKTWIFPSGATLTFAYLASENDKYNYQGSEYQFIGFDELTQFEMSQYTYLFSRLRRLKGSTVPIRSRVASNPGGRGHEWVKQRFLIEGQDKGRIFIPATLEDNPFLDTEEYELSLMELDPVTRKQLRQGDWDVRTDGNKFKRNWFEIVDDFPKDAKLVRYWDLAATEPKKGKDPDWTAGALLAEKDGIYYIVNITRTRTTPKGVEELIRQTAEIDGKEVYIFMEQEPGSSGVNTIDHYQRRVLKGFVFYADKVSGSKEVRANPLSSAGEAGNVKLVRGAWINDFLDELVGFPNEAAHDDQVDAVSGAFSKLNEPKEMKRAILPRLGGLKVK</sequence>
<keyword evidence="1" id="KW-1188">Viral release from host cell</keyword>
<feature type="domain" description="Terminase large subunit gp17-like C-terminal" evidence="2">
    <location>
        <begin position="283"/>
        <end position="433"/>
    </location>
</feature>
<evidence type="ECO:0000259" key="2">
    <source>
        <dbReference type="Pfam" id="PF17289"/>
    </source>
</evidence>
<dbReference type="AlphaFoldDB" id="A0A6L3V014"/>
<reference evidence="3 4" key="1">
    <citation type="journal article" date="2016" name="Antonie Van Leeuwenhoek">
        <title>Bacillus depressus sp. nov., isolated from soil of a sunflower field.</title>
        <authorList>
            <person name="Wei X."/>
            <person name="Xin D."/>
            <person name="Xin Y."/>
            <person name="Zhang H."/>
            <person name="Wang T."/>
            <person name="Zhang J."/>
        </authorList>
    </citation>
    <scope>NUCLEOTIDE SEQUENCE [LARGE SCALE GENOMIC DNA]</scope>
    <source>
        <strain evidence="3 4">BZ1</strain>
    </source>
</reference>
<dbReference type="OrthoDB" id="9771580at2"/>
<dbReference type="EMBL" id="WBOS01000022">
    <property type="protein sequence ID" value="KAB2328943.1"/>
    <property type="molecule type" value="Genomic_DNA"/>
</dbReference>
<dbReference type="Pfam" id="PF03237">
    <property type="entry name" value="Terminase_6N"/>
    <property type="match status" value="1"/>
</dbReference>
<evidence type="ECO:0000313" key="3">
    <source>
        <dbReference type="EMBL" id="KAB2328943.1"/>
    </source>
</evidence>
<dbReference type="NCBIfam" id="TIGR01630">
    <property type="entry name" value="psiM2_ORF9"/>
    <property type="match status" value="1"/>
</dbReference>
<evidence type="ECO:0000256" key="1">
    <source>
        <dbReference type="ARBA" id="ARBA00022612"/>
    </source>
</evidence>
<dbReference type="InterPro" id="IPR027417">
    <property type="entry name" value="P-loop_NTPase"/>
</dbReference>
<dbReference type="RefSeq" id="WP_151537241.1">
    <property type="nucleotide sequence ID" value="NZ_WBOS01000022.1"/>
</dbReference>
<dbReference type="InterPro" id="IPR006517">
    <property type="entry name" value="Phage_terminase_lsu-like_C"/>
</dbReference>